<dbReference type="KEGG" id="obg:Verru16b_03234"/>
<gene>
    <name evidence="1" type="ORF">Verru16b_03234</name>
</gene>
<name>A0A1D8AZ15_9BACT</name>
<sequence>MSATIKDDLWVYHQPLELPADIRGIEDIAARAPGIANAFLIRCLREGYLPPTIRLVLYAAISPKAHGLDIRSPALVNCGQGTDHLRMIKRFGYVTLSARNRGESFYQKVANHYSGKSSAALTFSSKKPAQRKLSEDQNLFLVEVGISTATASDEGRMLDEIAEPTLDGDGEWKSVDILEQESNWTAVLKKTASAKRAKRDVSITCSGLPKGKVQDAEEALQIDIVAASVGNDKEYLNDVAALLPLGNILLVMPRPLWAVKREILGEQLGNSGLTVVIDPEAPIDDFVIRRCYNVADRLSSLLNTAVFVAKQSRLAGENAGMRETARQMMHEIVNDLGRIKTSLGINKLHEAHSLLKSIRQRGVSTGQTLADLDYSISGALVDPARVSSLAQAAAFKARAFYVSVGGRREGGAKPVWSSLSKILSDVWGLWLVYDPDELKLHEPQGANWNASFLGYPGDIEFALSAAMRNAAFHKKHQSIVWVYAEITTANSLKITWHNETDMDGALELQKQLADETGSANTGLGYAQRIAATAQWQGPEYELFQTTSASPRIRTTLQIPGNVGTRGFEYRHPACEKK</sequence>
<organism evidence="1 2">
    <name type="scientific">Lacunisphaera limnophila</name>
    <dbReference type="NCBI Taxonomy" id="1838286"/>
    <lineage>
        <taxon>Bacteria</taxon>
        <taxon>Pseudomonadati</taxon>
        <taxon>Verrucomicrobiota</taxon>
        <taxon>Opitutia</taxon>
        <taxon>Opitutales</taxon>
        <taxon>Opitutaceae</taxon>
        <taxon>Lacunisphaera</taxon>
    </lineage>
</organism>
<evidence type="ECO:0000313" key="1">
    <source>
        <dbReference type="EMBL" id="AOS46138.1"/>
    </source>
</evidence>
<dbReference type="AlphaFoldDB" id="A0A1D8AZ15"/>
<dbReference type="EMBL" id="CP016094">
    <property type="protein sequence ID" value="AOS46138.1"/>
    <property type="molecule type" value="Genomic_DNA"/>
</dbReference>
<keyword evidence="2" id="KW-1185">Reference proteome</keyword>
<dbReference type="STRING" id="1838286.Verru16b_03234"/>
<evidence type="ECO:0000313" key="2">
    <source>
        <dbReference type="Proteomes" id="UP000095228"/>
    </source>
</evidence>
<dbReference type="RefSeq" id="WP_157772491.1">
    <property type="nucleotide sequence ID" value="NZ_CP016094.1"/>
</dbReference>
<dbReference type="Proteomes" id="UP000095228">
    <property type="component" value="Chromosome"/>
</dbReference>
<accession>A0A1D8AZ15</accession>
<proteinExistence type="predicted"/>
<protein>
    <submittedName>
        <fullName evidence="1">Uncharacterized protein</fullName>
    </submittedName>
</protein>
<reference evidence="1 2" key="1">
    <citation type="submission" date="2016-06" db="EMBL/GenBank/DDBJ databases">
        <title>Three novel species with peptidoglycan cell walls form the new genus Lacunisphaera gen. nov. in the family Opitutaceae of the verrucomicrobial subdivision 4.</title>
        <authorList>
            <person name="Rast P."/>
            <person name="Gloeckner I."/>
            <person name="Jogler M."/>
            <person name="Boedeker C."/>
            <person name="Jeske O."/>
            <person name="Wiegand S."/>
            <person name="Reinhardt R."/>
            <person name="Schumann P."/>
            <person name="Rohde M."/>
            <person name="Spring S."/>
            <person name="Gloeckner F.O."/>
            <person name="Jogler C."/>
        </authorList>
    </citation>
    <scope>NUCLEOTIDE SEQUENCE [LARGE SCALE GENOMIC DNA]</scope>
    <source>
        <strain evidence="1 2">IG16b</strain>
    </source>
</reference>